<keyword evidence="2" id="KW-1185">Reference proteome</keyword>
<protein>
    <recommendedName>
        <fullName evidence="3">DUF885 domain-containing protein</fullName>
    </recommendedName>
</protein>
<name>A0A087SZS0_STEMI</name>
<proteinExistence type="predicted"/>
<feature type="non-terminal residue" evidence="1">
    <location>
        <position position="376"/>
    </location>
</feature>
<evidence type="ECO:0000313" key="2">
    <source>
        <dbReference type="Proteomes" id="UP000054359"/>
    </source>
</evidence>
<evidence type="ECO:0008006" key="3">
    <source>
        <dbReference type="Google" id="ProtNLM"/>
    </source>
</evidence>
<dbReference type="InterPro" id="IPR010281">
    <property type="entry name" value="DUF885"/>
</dbReference>
<dbReference type="Proteomes" id="UP000054359">
    <property type="component" value="Unassembled WGS sequence"/>
</dbReference>
<gene>
    <name evidence="1" type="ORF">X975_27169</name>
</gene>
<feature type="non-terminal residue" evidence="1">
    <location>
        <position position="1"/>
    </location>
</feature>
<organism evidence="1 2">
    <name type="scientific">Stegodyphus mimosarum</name>
    <name type="common">African social velvet spider</name>
    <dbReference type="NCBI Taxonomy" id="407821"/>
    <lineage>
        <taxon>Eukaryota</taxon>
        <taxon>Metazoa</taxon>
        <taxon>Ecdysozoa</taxon>
        <taxon>Arthropoda</taxon>
        <taxon>Chelicerata</taxon>
        <taxon>Arachnida</taxon>
        <taxon>Araneae</taxon>
        <taxon>Araneomorphae</taxon>
        <taxon>Entelegynae</taxon>
        <taxon>Eresoidea</taxon>
        <taxon>Eresidae</taxon>
        <taxon>Stegodyphus</taxon>
    </lineage>
</organism>
<dbReference type="Pfam" id="PF05960">
    <property type="entry name" value="DUF885"/>
    <property type="match status" value="1"/>
</dbReference>
<accession>A0A087SZS0</accession>
<dbReference type="EMBL" id="KK112715">
    <property type="protein sequence ID" value="KFM58359.1"/>
    <property type="molecule type" value="Genomic_DNA"/>
</dbReference>
<dbReference type="PANTHER" id="PTHR33361:SF2">
    <property type="entry name" value="DUF885 DOMAIN-CONTAINING PROTEIN"/>
    <property type="match status" value="1"/>
</dbReference>
<sequence>KEIQENARNAISDYLVPAFQKLADFMKNEYRPHLRPKIGVRSLPNGKDFYKRQLAFHLTDNSVTPEEIHQIGLSEVARITNEMKEVIQSLELDLTPQEFTDYVRNDPSQFFSSEDEALSAYREATFNVLMPKLPVLFDYVPQKELKVKKVPKEVASGPRAYYMRPSPDNSTPGTFYLDTSSLEDIPRYEVMTLSMHEGVPGHHFQISYSMEQTQFPNFRKYDVHSSAFTEGWGLYAEYLGYELDVYDDPYLRYGHLSQDIFRACRMVVDTGMHFLGWSRQKAIEYMMNNTAYTLSNIEREIDRYITWPGQACAYKYGQIKIKEFRKNAHLALGNVFDLKKFHNVILYNNGPMEFVEKQVDRYTTNLWLRSDKQKPQ</sequence>
<dbReference type="OrthoDB" id="5959877at2759"/>
<dbReference type="AlphaFoldDB" id="A0A087SZS0"/>
<evidence type="ECO:0000313" key="1">
    <source>
        <dbReference type="EMBL" id="KFM58359.1"/>
    </source>
</evidence>
<dbReference type="OMA" id="YLGEEMA"/>
<dbReference type="PANTHER" id="PTHR33361">
    <property type="entry name" value="GLR0591 PROTEIN"/>
    <property type="match status" value="1"/>
</dbReference>
<reference evidence="1 2" key="1">
    <citation type="submission" date="2013-11" db="EMBL/GenBank/DDBJ databases">
        <title>Genome sequencing of Stegodyphus mimosarum.</title>
        <authorList>
            <person name="Bechsgaard J."/>
        </authorList>
    </citation>
    <scope>NUCLEOTIDE SEQUENCE [LARGE SCALE GENOMIC DNA]</scope>
</reference>